<feature type="non-terminal residue" evidence="1">
    <location>
        <position position="71"/>
    </location>
</feature>
<gene>
    <name evidence="1" type="ORF">IE53DRAFT_368409</name>
</gene>
<sequence>MQTQTNQREEEEEDTPPVRSILDTDLYKFTMQQAILHHFPTSQVSYKFTNRSKEMRFTRKSVEKVKQYVMG</sequence>
<dbReference type="EMBL" id="KZ819877">
    <property type="protein sequence ID" value="PWN51014.1"/>
    <property type="molecule type" value="Genomic_DNA"/>
</dbReference>
<evidence type="ECO:0000313" key="2">
    <source>
        <dbReference type="Proteomes" id="UP000245626"/>
    </source>
</evidence>
<name>A0ACD0NYW4_9BASI</name>
<evidence type="ECO:0000313" key="1">
    <source>
        <dbReference type="EMBL" id="PWN51014.1"/>
    </source>
</evidence>
<dbReference type="Proteomes" id="UP000245626">
    <property type="component" value="Unassembled WGS sequence"/>
</dbReference>
<proteinExistence type="predicted"/>
<keyword evidence="2" id="KW-1185">Reference proteome</keyword>
<accession>A0ACD0NYW4</accession>
<organism evidence="1 2">
    <name type="scientific">Violaceomyces palustris</name>
    <dbReference type="NCBI Taxonomy" id="1673888"/>
    <lineage>
        <taxon>Eukaryota</taxon>
        <taxon>Fungi</taxon>
        <taxon>Dikarya</taxon>
        <taxon>Basidiomycota</taxon>
        <taxon>Ustilaginomycotina</taxon>
        <taxon>Ustilaginomycetes</taxon>
        <taxon>Violaceomycetales</taxon>
        <taxon>Violaceomycetaceae</taxon>
        <taxon>Violaceomyces</taxon>
    </lineage>
</organism>
<protein>
    <submittedName>
        <fullName evidence="1">Uncharacterized protein</fullName>
    </submittedName>
</protein>
<reference evidence="1 2" key="1">
    <citation type="journal article" date="2018" name="Mol. Biol. Evol.">
        <title>Broad Genomic Sampling Reveals a Smut Pathogenic Ancestry of the Fungal Clade Ustilaginomycotina.</title>
        <authorList>
            <person name="Kijpornyongpan T."/>
            <person name="Mondo S.J."/>
            <person name="Barry K."/>
            <person name="Sandor L."/>
            <person name="Lee J."/>
            <person name="Lipzen A."/>
            <person name="Pangilinan J."/>
            <person name="LaButti K."/>
            <person name="Hainaut M."/>
            <person name="Henrissat B."/>
            <person name="Grigoriev I.V."/>
            <person name="Spatafora J.W."/>
            <person name="Aime M.C."/>
        </authorList>
    </citation>
    <scope>NUCLEOTIDE SEQUENCE [LARGE SCALE GENOMIC DNA]</scope>
    <source>
        <strain evidence="1 2">SA 807</strain>
    </source>
</reference>